<dbReference type="InterPro" id="IPR050561">
    <property type="entry name" value="PTP"/>
</dbReference>
<dbReference type="KEGG" id="dwd:DSCW_28740"/>
<dbReference type="Gene3D" id="3.90.190.10">
    <property type="entry name" value="Protein tyrosine phosphatase superfamily"/>
    <property type="match status" value="1"/>
</dbReference>
<evidence type="ECO:0000256" key="1">
    <source>
        <dbReference type="ARBA" id="ARBA00022801"/>
    </source>
</evidence>
<keyword evidence="5" id="KW-1185">Reference proteome</keyword>
<sequence>MSGYKLTWITEQLAAGHAPHSYQDLEEIKAHGISSIVNLCSEFKELYEIQQETGFAVCFLPTLDECAPDMEKMEAALRWVDRQIAKGRKVLVHCRFGVGRTGTFVGAYLMRTGLSLKDVEKRLKKNRTNPSNYCQWKLLRKYSIALKTRMAGRPD</sequence>
<protein>
    <submittedName>
        <fullName evidence="4">Uncharacterized protein</fullName>
    </submittedName>
</protein>
<dbReference type="EMBL" id="AP021875">
    <property type="protein sequence ID" value="BBO75457.1"/>
    <property type="molecule type" value="Genomic_DNA"/>
</dbReference>
<dbReference type="PANTHER" id="PTHR23339">
    <property type="entry name" value="TYROSINE SPECIFIC PROTEIN PHOSPHATASE AND DUAL SPECIFICITY PROTEIN PHOSPHATASE"/>
    <property type="match status" value="1"/>
</dbReference>
<feature type="domain" description="Tyrosine specific protein phosphatases" evidence="3">
    <location>
        <begin position="71"/>
        <end position="127"/>
    </location>
</feature>
<evidence type="ECO:0000313" key="4">
    <source>
        <dbReference type="EMBL" id="BBO75457.1"/>
    </source>
</evidence>
<dbReference type="InterPro" id="IPR016130">
    <property type="entry name" value="Tyr_Pase_AS"/>
</dbReference>
<evidence type="ECO:0000313" key="5">
    <source>
        <dbReference type="Proteomes" id="UP000427769"/>
    </source>
</evidence>
<evidence type="ECO:0000259" key="3">
    <source>
        <dbReference type="PROSITE" id="PS50056"/>
    </source>
</evidence>
<accession>A0A5K7ZH88</accession>
<dbReference type="PROSITE" id="PS50054">
    <property type="entry name" value="TYR_PHOSPHATASE_DUAL"/>
    <property type="match status" value="1"/>
</dbReference>
<dbReference type="InterPro" id="IPR020422">
    <property type="entry name" value="TYR_PHOSPHATASE_DUAL_dom"/>
</dbReference>
<proteinExistence type="predicted"/>
<reference evidence="4 5" key="1">
    <citation type="submission" date="2019-11" db="EMBL/GenBank/DDBJ databases">
        <title>Comparative genomics of hydrocarbon-degrading Desulfosarcina strains.</title>
        <authorList>
            <person name="Watanabe M."/>
            <person name="Kojima H."/>
            <person name="Fukui M."/>
        </authorList>
    </citation>
    <scope>NUCLEOTIDE SEQUENCE [LARGE SCALE GENOMIC DNA]</scope>
    <source>
        <strain evidence="4 5">PP31</strain>
    </source>
</reference>
<dbReference type="Pfam" id="PF22784">
    <property type="entry name" value="PTP-SAK"/>
    <property type="match status" value="1"/>
</dbReference>
<dbReference type="OrthoDB" id="9806482at2"/>
<dbReference type="Proteomes" id="UP000427769">
    <property type="component" value="Chromosome"/>
</dbReference>
<dbReference type="SUPFAM" id="SSF52799">
    <property type="entry name" value="(Phosphotyrosine protein) phosphatases II"/>
    <property type="match status" value="1"/>
</dbReference>
<dbReference type="RefSeq" id="WP_155304379.1">
    <property type="nucleotide sequence ID" value="NZ_AP021875.1"/>
</dbReference>
<evidence type="ECO:0000259" key="2">
    <source>
        <dbReference type="PROSITE" id="PS50054"/>
    </source>
</evidence>
<dbReference type="InterPro" id="IPR029021">
    <property type="entry name" value="Prot-tyrosine_phosphatase-like"/>
</dbReference>
<feature type="domain" description="Tyrosine-protein phosphatase" evidence="2">
    <location>
        <begin position="5"/>
        <end position="151"/>
    </location>
</feature>
<keyword evidence="1" id="KW-0378">Hydrolase</keyword>
<dbReference type="PROSITE" id="PS00383">
    <property type="entry name" value="TYR_PHOSPHATASE_1"/>
    <property type="match status" value="1"/>
</dbReference>
<dbReference type="FunFam" id="3.90.190.10:FF:000157">
    <property type="entry name" value="Protein-tyrosine phosphatase"/>
    <property type="match status" value="1"/>
</dbReference>
<organism evidence="4 5">
    <name type="scientific">Desulfosarcina widdelii</name>
    <dbReference type="NCBI Taxonomy" id="947919"/>
    <lineage>
        <taxon>Bacteria</taxon>
        <taxon>Pseudomonadati</taxon>
        <taxon>Thermodesulfobacteriota</taxon>
        <taxon>Desulfobacteria</taxon>
        <taxon>Desulfobacterales</taxon>
        <taxon>Desulfosarcinaceae</taxon>
        <taxon>Desulfosarcina</taxon>
    </lineage>
</organism>
<dbReference type="SMART" id="SM00404">
    <property type="entry name" value="PTPc_motif"/>
    <property type="match status" value="1"/>
</dbReference>
<gene>
    <name evidence="4" type="ORF">DSCW_28740</name>
</gene>
<dbReference type="AlphaFoldDB" id="A0A5K7ZH88"/>
<dbReference type="InterPro" id="IPR003595">
    <property type="entry name" value="Tyr_Pase_cat"/>
</dbReference>
<dbReference type="GO" id="GO:0016791">
    <property type="term" value="F:phosphatase activity"/>
    <property type="evidence" value="ECO:0007669"/>
    <property type="project" value="UniProtKB-ARBA"/>
</dbReference>
<dbReference type="InterPro" id="IPR057023">
    <property type="entry name" value="PTP-SAK"/>
</dbReference>
<dbReference type="PROSITE" id="PS50056">
    <property type="entry name" value="TYR_PHOSPHATASE_2"/>
    <property type="match status" value="1"/>
</dbReference>
<dbReference type="SMART" id="SM00195">
    <property type="entry name" value="DSPc"/>
    <property type="match status" value="1"/>
</dbReference>
<dbReference type="InterPro" id="IPR000387">
    <property type="entry name" value="Tyr_Pase_dom"/>
</dbReference>
<name>A0A5K7ZH88_9BACT</name>